<dbReference type="CDD" id="cd00431">
    <property type="entry name" value="cysteine_hydrolases"/>
    <property type="match status" value="1"/>
</dbReference>
<dbReference type="PANTHER" id="PTHR43540:SF1">
    <property type="entry name" value="ISOCHORISMATASE HYDROLASE"/>
    <property type="match status" value="1"/>
</dbReference>
<keyword evidence="2 4" id="KW-0378">Hydrolase</keyword>
<organism evidence="4 5">
    <name type="scientific">Pochonia chlamydosporia 170</name>
    <dbReference type="NCBI Taxonomy" id="1380566"/>
    <lineage>
        <taxon>Eukaryota</taxon>
        <taxon>Fungi</taxon>
        <taxon>Dikarya</taxon>
        <taxon>Ascomycota</taxon>
        <taxon>Pezizomycotina</taxon>
        <taxon>Sordariomycetes</taxon>
        <taxon>Hypocreomycetidae</taxon>
        <taxon>Hypocreales</taxon>
        <taxon>Clavicipitaceae</taxon>
        <taxon>Pochonia</taxon>
    </lineage>
</organism>
<reference evidence="4 5" key="1">
    <citation type="journal article" date="2016" name="PLoS Pathog.">
        <title>Biosynthesis of antibiotic leucinostatins in bio-control fungus Purpureocillium lilacinum and their inhibition on phytophthora revealed by genome mining.</title>
        <authorList>
            <person name="Wang G."/>
            <person name="Liu Z."/>
            <person name="Lin R."/>
            <person name="Li E."/>
            <person name="Mao Z."/>
            <person name="Ling J."/>
            <person name="Yang Y."/>
            <person name="Yin W.B."/>
            <person name="Xie B."/>
        </authorList>
    </citation>
    <scope>NUCLEOTIDE SEQUENCE [LARGE SCALE GENOMIC DNA]</scope>
    <source>
        <strain evidence="4">170</strain>
    </source>
</reference>
<dbReference type="AlphaFoldDB" id="A0A179G484"/>
<evidence type="ECO:0000256" key="2">
    <source>
        <dbReference type="ARBA" id="ARBA00022801"/>
    </source>
</evidence>
<dbReference type="EMBL" id="LSBJ02000001">
    <property type="protein sequence ID" value="OAQ72607.1"/>
    <property type="molecule type" value="Genomic_DNA"/>
</dbReference>
<dbReference type="OrthoDB" id="1739143at2759"/>
<dbReference type="InterPro" id="IPR050272">
    <property type="entry name" value="Isochorismatase-like_hydrls"/>
</dbReference>
<dbReference type="InterPro" id="IPR000868">
    <property type="entry name" value="Isochorismatase-like_dom"/>
</dbReference>
<evidence type="ECO:0000313" key="5">
    <source>
        <dbReference type="Proteomes" id="UP000078397"/>
    </source>
</evidence>
<dbReference type="InterPro" id="IPR036380">
    <property type="entry name" value="Isochorismatase-like_sf"/>
</dbReference>
<sequence>MTPPINTAAAHPPAKTALLLLDYHNHIVDMIKPPETKTKVINAASSLLKAARESSATIVHCVIDMDAQPVETSKIRERWESTYKPMIASTPEKLAITADLAPATSSSEKEFTVGKVPGCVSAMKTPGFVNTLREKHGVESLVICGLISSGAVVSTAREAADLGFVTTVVEDGCWDYDAACHEAIMRNVLQMTAYTTDLKGGLELLGAGS</sequence>
<name>A0A179G484_METCM</name>
<proteinExistence type="inferred from homology"/>
<dbReference type="SUPFAM" id="SSF52499">
    <property type="entry name" value="Isochorismatase-like hydrolases"/>
    <property type="match status" value="1"/>
</dbReference>
<evidence type="ECO:0000313" key="4">
    <source>
        <dbReference type="EMBL" id="OAQ72607.1"/>
    </source>
</evidence>
<keyword evidence="5" id="KW-1185">Reference proteome</keyword>
<dbReference type="Pfam" id="PF00857">
    <property type="entry name" value="Isochorismatase"/>
    <property type="match status" value="1"/>
</dbReference>
<evidence type="ECO:0000259" key="3">
    <source>
        <dbReference type="Pfam" id="PF00857"/>
    </source>
</evidence>
<dbReference type="GeneID" id="28854578"/>
<dbReference type="PANTHER" id="PTHR43540">
    <property type="entry name" value="PEROXYUREIDOACRYLATE/UREIDOACRYLATE AMIDOHYDROLASE-RELATED"/>
    <property type="match status" value="1"/>
</dbReference>
<dbReference type="GO" id="GO:0016787">
    <property type="term" value="F:hydrolase activity"/>
    <property type="evidence" value="ECO:0007669"/>
    <property type="project" value="UniProtKB-KW"/>
</dbReference>
<gene>
    <name evidence="4" type="ORF">VFPPC_12807</name>
</gene>
<protein>
    <submittedName>
        <fullName evidence="4">Hydrolase protein</fullName>
    </submittedName>
</protein>
<comment type="caution">
    <text evidence="4">The sequence shown here is derived from an EMBL/GenBank/DDBJ whole genome shotgun (WGS) entry which is preliminary data.</text>
</comment>
<accession>A0A179G484</accession>
<comment type="similarity">
    <text evidence="1">Belongs to the isochorismatase family.</text>
</comment>
<evidence type="ECO:0000256" key="1">
    <source>
        <dbReference type="ARBA" id="ARBA00006336"/>
    </source>
</evidence>
<dbReference type="Gene3D" id="3.40.50.850">
    <property type="entry name" value="Isochorismatase-like"/>
    <property type="match status" value="1"/>
</dbReference>
<dbReference type="RefSeq" id="XP_018148690.1">
    <property type="nucleotide sequence ID" value="XM_018290584.1"/>
</dbReference>
<feature type="domain" description="Isochorismatase-like" evidence="3">
    <location>
        <begin position="16"/>
        <end position="198"/>
    </location>
</feature>
<dbReference type="KEGG" id="pchm:VFPPC_12807"/>
<dbReference type="Proteomes" id="UP000078397">
    <property type="component" value="Unassembled WGS sequence"/>
</dbReference>